<dbReference type="InterPro" id="IPR003439">
    <property type="entry name" value="ABC_transporter-like_ATP-bd"/>
</dbReference>
<proteinExistence type="predicted"/>
<dbReference type="AlphaFoldDB" id="A0A1P8UCC7"/>
<keyword evidence="4" id="KW-0547">Nucleotide-binding</keyword>
<feature type="region of interest" description="Disordered" evidence="8">
    <location>
        <begin position="409"/>
        <end position="449"/>
    </location>
</feature>
<dbReference type="CDD" id="cd16914">
    <property type="entry name" value="EcfT"/>
    <property type="match status" value="1"/>
</dbReference>
<dbReference type="InterPro" id="IPR015856">
    <property type="entry name" value="ABC_transpr_CbiO/EcfA_su"/>
</dbReference>
<evidence type="ECO:0000256" key="4">
    <source>
        <dbReference type="ARBA" id="ARBA00022741"/>
    </source>
</evidence>
<keyword evidence="12" id="KW-1185">Reference proteome</keyword>
<gene>
    <name evidence="11" type="ORF">BOH66_04130</name>
</gene>
<dbReference type="InterPro" id="IPR003593">
    <property type="entry name" value="AAA+_ATPase"/>
</dbReference>
<dbReference type="PANTHER" id="PTHR24220:SF687">
    <property type="entry name" value="ABC TRANSPORTER ATP-BINDING PROTEIN SCO2324-RELATED"/>
    <property type="match status" value="1"/>
</dbReference>
<dbReference type="CDD" id="cd03225">
    <property type="entry name" value="ABC_cobalt_CbiO_domain1"/>
    <property type="match status" value="1"/>
</dbReference>
<dbReference type="GO" id="GO:0005524">
    <property type="term" value="F:ATP binding"/>
    <property type="evidence" value="ECO:0007669"/>
    <property type="project" value="UniProtKB-KW"/>
</dbReference>
<evidence type="ECO:0000256" key="7">
    <source>
        <dbReference type="ARBA" id="ARBA00023136"/>
    </source>
</evidence>
<feature type="transmembrane region" description="Helical" evidence="9">
    <location>
        <begin position="754"/>
        <end position="784"/>
    </location>
</feature>
<feature type="transmembrane region" description="Helical" evidence="9">
    <location>
        <begin position="791"/>
        <end position="809"/>
    </location>
</feature>
<evidence type="ECO:0000256" key="8">
    <source>
        <dbReference type="SAM" id="MobiDB-lite"/>
    </source>
</evidence>
<dbReference type="SMART" id="SM00382">
    <property type="entry name" value="AAA"/>
    <property type="match status" value="2"/>
</dbReference>
<name>A0A1P8UCC7_9MICO</name>
<evidence type="ECO:0000259" key="10">
    <source>
        <dbReference type="PROSITE" id="PS50893"/>
    </source>
</evidence>
<feature type="transmembrane region" description="Helical" evidence="9">
    <location>
        <begin position="110"/>
        <end position="128"/>
    </location>
</feature>
<feature type="transmembrane region" description="Helical" evidence="9">
    <location>
        <begin position="723"/>
        <end position="742"/>
    </location>
</feature>
<dbReference type="InterPro" id="IPR017871">
    <property type="entry name" value="ABC_transporter-like_CS"/>
</dbReference>
<feature type="transmembrane region" description="Helical" evidence="9">
    <location>
        <begin position="815"/>
        <end position="834"/>
    </location>
</feature>
<dbReference type="InterPro" id="IPR027417">
    <property type="entry name" value="P-loop_NTPase"/>
</dbReference>
<dbReference type="PROSITE" id="PS50893">
    <property type="entry name" value="ABC_TRANSPORTER_2"/>
    <property type="match status" value="2"/>
</dbReference>
<protein>
    <submittedName>
        <fullName evidence="11">ECF transporter S component</fullName>
    </submittedName>
</protein>
<evidence type="ECO:0000313" key="11">
    <source>
        <dbReference type="EMBL" id="APZ35732.1"/>
    </source>
</evidence>
<feature type="region of interest" description="Disordered" evidence="8">
    <location>
        <begin position="665"/>
        <end position="689"/>
    </location>
</feature>
<evidence type="ECO:0000313" key="12">
    <source>
        <dbReference type="Proteomes" id="UP000187185"/>
    </source>
</evidence>
<dbReference type="GO" id="GO:0022857">
    <property type="term" value="F:transmembrane transporter activity"/>
    <property type="evidence" value="ECO:0007669"/>
    <property type="project" value="UniProtKB-ARBA"/>
</dbReference>
<accession>A0A1P8UCC7</accession>
<dbReference type="PROSITE" id="PS00211">
    <property type="entry name" value="ABC_TRANSPORTER_1"/>
    <property type="match status" value="2"/>
</dbReference>
<evidence type="ECO:0000256" key="5">
    <source>
        <dbReference type="ARBA" id="ARBA00022840"/>
    </source>
</evidence>
<comment type="subcellular location">
    <subcellularLocation>
        <location evidence="1">Membrane</location>
        <topology evidence="1">Multi-pass membrane protein</topology>
    </subcellularLocation>
</comment>
<feature type="domain" description="ABC transporter" evidence="10">
    <location>
        <begin position="182"/>
        <end position="421"/>
    </location>
</feature>
<dbReference type="Pfam" id="PF00005">
    <property type="entry name" value="ABC_tran"/>
    <property type="match status" value="2"/>
</dbReference>
<dbReference type="InterPro" id="IPR003339">
    <property type="entry name" value="ABC/ECF_trnsptr_transmembrane"/>
</dbReference>
<dbReference type="PANTHER" id="PTHR24220">
    <property type="entry name" value="IMPORT ATP-BINDING PROTEIN"/>
    <property type="match status" value="1"/>
</dbReference>
<evidence type="ECO:0000256" key="2">
    <source>
        <dbReference type="ARBA" id="ARBA00022448"/>
    </source>
</evidence>
<dbReference type="Proteomes" id="UP000187185">
    <property type="component" value="Chromosome"/>
</dbReference>
<dbReference type="OrthoDB" id="501320at2"/>
<reference evidence="11 12" key="1">
    <citation type="submission" date="2016-12" db="EMBL/GenBank/DDBJ databases">
        <title>Complete genome sequence of Microbacterium aurum KACC 15219.</title>
        <authorList>
            <person name="Jung Y."/>
            <person name="Shin J.-H."/>
            <person name="Lee Y.-J."/>
            <person name="Yi H."/>
            <person name="Bahn Y.-S."/>
            <person name="Kim J.F."/>
            <person name="Lee D.-W."/>
        </authorList>
    </citation>
    <scope>NUCLEOTIDE SEQUENCE [LARGE SCALE GENOMIC DNA]</scope>
    <source>
        <strain evidence="11 12">KACC 15219</strain>
    </source>
</reference>
<dbReference type="KEGG" id="maur:BOH66_04130"/>
<dbReference type="EMBL" id="CP018762">
    <property type="protein sequence ID" value="APZ35732.1"/>
    <property type="molecule type" value="Genomic_DNA"/>
</dbReference>
<feature type="transmembrane region" description="Helical" evidence="9">
    <location>
        <begin position="68"/>
        <end position="89"/>
    </location>
</feature>
<evidence type="ECO:0000256" key="3">
    <source>
        <dbReference type="ARBA" id="ARBA00022692"/>
    </source>
</evidence>
<dbReference type="InterPro" id="IPR015854">
    <property type="entry name" value="ABC_transpr_LolD-like"/>
</dbReference>
<evidence type="ECO:0000256" key="9">
    <source>
        <dbReference type="SAM" id="Phobius"/>
    </source>
</evidence>
<dbReference type="Gene3D" id="1.10.1760.20">
    <property type="match status" value="1"/>
</dbReference>
<dbReference type="GO" id="GO:0016887">
    <property type="term" value="F:ATP hydrolysis activity"/>
    <property type="evidence" value="ECO:0007669"/>
    <property type="project" value="InterPro"/>
</dbReference>
<dbReference type="STRING" id="36805.BOH66_04130"/>
<keyword evidence="5" id="KW-0067">ATP-binding</keyword>
<evidence type="ECO:0000256" key="1">
    <source>
        <dbReference type="ARBA" id="ARBA00004141"/>
    </source>
</evidence>
<dbReference type="Gene3D" id="3.40.50.300">
    <property type="entry name" value="P-loop containing nucleotide triphosphate hydrolases"/>
    <property type="match status" value="2"/>
</dbReference>
<keyword evidence="3 9" id="KW-0812">Transmembrane</keyword>
<evidence type="ECO:0000256" key="6">
    <source>
        <dbReference type="ARBA" id="ARBA00022989"/>
    </source>
</evidence>
<feature type="transmembrane region" description="Helical" evidence="9">
    <location>
        <begin position="846"/>
        <end position="866"/>
    </location>
</feature>
<organism evidence="11 12">
    <name type="scientific">Microbacterium aurum</name>
    <dbReference type="NCBI Taxonomy" id="36805"/>
    <lineage>
        <taxon>Bacteria</taxon>
        <taxon>Bacillati</taxon>
        <taxon>Actinomycetota</taxon>
        <taxon>Actinomycetes</taxon>
        <taxon>Micrococcales</taxon>
        <taxon>Microbacteriaceae</taxon>
        <taxon>Microbacterium</taxon>
    </lineage>
</organism>
<dbReference type="SUPFAM" id="SSF52540">
    <property type="entry name" value="P-loop containing nucleoside triphosphate hydrolases"/>
    <property type="match status" value="2"/>
</dbReference>
<dbReference type="Pfam" id="PF02361">
    <property type="entry name" value="CbiQ"/>
    <property type="match status" value="1"/>
</dbReference>
<feature type="compositionally biased region" description="Low complexity" evidence="8">
    <location>
        <begin position="411"/>
        <end position="433"/>
    </location>
</feature>
<keyword evidence="2" id="KW-0813">Transport</keyword>
<feature type="domain" description="ABC transporter" evidence="10">
    <location>
        <begin position="446"/>
        <end position="660"/>
    </location>
</feature>
<feature type="transmembrane region" description="Helical" evidence="9">
    <location>
        <begin position="690"/>
        <end position="711"/>
    </location>
</feature>
<keyword evidence="7 9" id="KW-0472">Membrane</keyword>
<keyword evidence="6 9" id="KW-1133">Transmembrane helix</keyword>
<feature type="transmembrane region" description="Helical" evidence="9">
    <location>
        <begin position="905"/>
        <end position="923"/>
    </location>
</feature>
<dbReference type="GO" id="GO:0005886">
    <property type="term" value="C:plasma membrane"/>
    <property type="evidence" value="ECO:0007669"/>
    <property type="project" value="UniProtKB-ARBA"/>
</dbReference>
<sequence length="949" mass="98081">MTFRPAPLRAAAVLAAAFIAVRVLYRVLFHGADGTGPVVLPLPQWRLPPPFAHVVMFGPVTVDGLWDAAVSALPIALTILAFGALSALLDMPRLIARGARRGPLQGLARAVSIAWATLPSLADAVRAARFAQRLRGERGGVRLLAPVLEHTLERATAVAAALELRGYAGRELAGECRHPVALREAAAGFGTAGAAPVVTVPHFDLSPGTLTVLTGATGSGKTTLLRVLSGLHAHVDGGWTAGSVRVVGHDRGEVPPRDVARCVGVVLQHPRAAFATGRVADEIGLALELRGVARVLIDARVREVADRVGVTGLLDRDLRGLSAGEATLVAIAAAIVEQPILLLVDEPLADLDAAARERIVALLGALAHEAGICVVVAEHRADEFSGVADRWLTVDQAAVRAALPAETPRISAPEAPVPGSASGSASNPWSSGARTARAEPQGEPILERSGITVRHGDRVVVDAAALTLQRGEIAALRGPNGAGKSSLLVALATGAHATAIALVPDDSDALFVRDTVAAECRRVDRRHRLVPGTTAARFGELLSLAVSDPALTRRLHAHPRDLSAGERRCLAIVVQTAGAPGVLLLDEPTRGLDPDACGLVARAIVAQAEAGTAVLFATHDAAFAALADRELRMDAGVLAAVPAPALAPAPALTTSEICSSAEQAAAISPKKHRSPRDPEPAPRGKGPRRWHTPALVAANLAAAAAFLWPLIAIATPSHAQAAVPYIALSLAPLAVVLVLAALDASVRSAHTLALLAMLAAIGAAIRIASTGVGGVEALFVLLILAGRAYGARFGLLLGAASIALSALMWGGVGPWLPFQMFACGWVGAGAGLLPRRVRGIPEIVMLAAYVIVASYAFGLIMNMWFWPFAVGADTSISYVPGGSLGENLGNFLVYSLLTSTLSWDTLRAITTIIGLALVGRALLRSLRRAKPVATPTPSPAPLVVAVPHH</sequence>